<dbReference type="Gene3D" id="3.40.630.30">
    <property type="match status" value="1"/>
</dbReference>
<dbReference type="OrthoDB" id="9786422at2"/>
<dbReference type="STRING" id="1267423.SAMN05216290_3588"/>
<dbReference type="AlphaFoldDB" id="A0A1I0RHT2"/>
<keyword evidence="1" id="KW-0808">Transferase</keyword>
<dbReference type="GeneID" id="99988258"/>
<proteinExistence type="predicted"/>
<protein>
    <submittedName>
        <fullName evidence="1">Acetyltransferase (GNAT) domain-containing protein</fullName>
    </submittedName>
</protein>
<sequence length="312" mass="35465">MEGLHVIEHLPTNYTFEYEPLFYGTPTFLEANNALPQKHFYLVDNHYHKVFASIAFSIEEGTAYSPAKAPFSGYEFAQRLNPEERIFFMIEVERRLKQAGVKALNIGQAPSFFNTQFEKEQRDLGFLEYQKAAARVYHSISVDSTPFEGKVHDMEKRKLKKSAQGGLNFQMLDSSDLEKVFAFIKLQRDLKGYEFSMSWEELRDAARLNPGMYLPAVMLHDKKIAAATIAIRESKSVLYNFAPAHAPAYNELSPVVALVQGLYEWSQAQAIKWLNLGTSYLDGAPNEPLVQFKERLGGVSFSAFSFQKSLNS</sequence>
<evidence type="ECO:0000313" key="2">
    <source>
        <dbReference type="Proteomes" id="UP000199437"/>
    </source>
</evidence>
<dbReference type="GO" id="GO:0016740">
    <property type="term" value="F:transferase activity"/>
    <property type="evidence" value="ECO:0007669"/>
    <property type="project" value="UniProtKB-KW"/>
</dbReference>
<dbReference type="EMBL" id="FOIR01000004">
    <property type="protein sequence ID" value="SEW40413.1"/>
    <property type="molecule type" value="Genomic_DNA"/>
</dbReference>
<reference evidence="2" key="1">
    <citation type="submission" date="2016-10" db="EMBL/GenBank/DDBJ databases">
        <authorList>
            <person name="Varghese N."/>
            <person name="Submissions S."/>
        </authorList>
    </citation>
    <scope>NUCLEOTIDE SEQUENCE [LARGE SCALE GENOMIC DNA]</scope>
    <source>
        <strain evidence="2">CGMCC 1.12402</strain>
    </source>
</reference>
<dbReference type="Proteomes" id="UP000199437">
    <property type="component" value="Unassembled WGS sequence"/>
</dbReference>
<dbReference type="InterPro" id="IPR016181">
    <property type="entry name" value="Acyl_CoA_acyltransferase"/>
</dbReference>
<organism evidence="1 2">
    <name type="scientific">Roseivirga pacifica</name>
    <dbReference type="NCBI Taxonomy" id="1267423"/>
    <lineage>
        <taxon>Bacteria</taxon>
        <taxon>Pseudomonadati</taxon>
        <taxon>Bacteroidota</taxon>
        <taxon>Cytophagia</taxon>
        <taxon>Cytophagales</taxon>
        <taxon>Roseivirgaceae</taxon>
        <taxon>Roseivirga</taxon>
    </lineage>
</organism>
<dbReference type="RefSeq" id="WP_090260424.1">
    <property type="nucleotide sequence ID" value="NZ_FOIR01000004.1"/>
</dbReference>
<dbReference type="SUPFAM" id="SSF55729">
    <property type="entry name" value="Acyl-CoA N-acyltransferases (Nat)"/>
    <property type="match status" value="1"/>
</dbReference>
<evidence type="ECO:0000313" key="1">
    <source>
        <dbReference type="EMBL" id="SEW40413.1"/>
    </source>
</evidence>
<name>A0A1I0RHT2_9BACT</name>
<accession>A0A1I0RHT2</accession>
<gene>
    <name evidence="1" type="ORF">SAMN05216290_3588</name>
</gene>
<keyword evidence="2" id="KW-1185">Reference proteome</keyword>